<dbReference type="NCBIfam" id="NF041766">
    <property type="entry name" value="choice_anch_U"/>
    <property type="match status" value="1"/>
</dbReference>
<comment type="caution">
    <text evidence="2">The sequence shown here is derived from an EMBL/GenBank/DDBJ whole genome shotgun (WGS) entry which is preliminary data.</text>
</comment>
<organism evidence="2 3">
    <name type="scientific">Pseudoalteromonas fuliginea</name>
    <dbReference type="NCBI Taxonomy" id="1872678"/>
    <lineage>
        <taxon>Bacteria</taxon>
        <taxon>Pseudomonadati</taxon>
        <taxon>Pseudomonadota</taxon>
        <taxon>Gammaproteobacteria</taxon>
        <taxon>Alteromonadales</taxon>
        <taxon>Pseudoalteromonadaceae</taxon>
        <taxon>Pseudoalteromonas</taxon>
    </lineage>
</organism>
<dbReference type="GO" id="GO:0016020">
    <property type="term" value="C:membrane"/>
    <property type="evidence" value="ECO:0007669"/>
    <property type="project" value="InterPro"/>
</dbReference>
<dbReference type="Pfam" id="PF14252">
    <property type="entry name" value="DUF4347"/>
    <property type="match status" value="1"/>
</dbReference>
<dbReference type="SUPFAM" id="SSF141072">
    <property type="entry name" value="CalX-like"/>
    <property type="match status" value="1"/>
</dbReference>
<dbReference type="InterPro" id="IPR013783">
    <property type="entry name" value="Ig-like_fold"/>
</dbReference>
<dbReference type="InterPro" id="IPR038081">
    <property type="entry name" value="CalX-like_sf"/>
</dbReference>
<dbReference type="Proteomes" id="UP000324162">
    <property type="component" value="Unassembled WGS sequence"/>
</dbReference>
<dbReference type="NCBIfam" id="TIGR01965">
    <property type="entry name" value="VCBS_repeat"/>
    <property type="match status" value="1"/>
</dbReference>
<dbReference type="Pfam" id="PF05345">
    <property type="entry name" value="He_PIG"/>
    <property type="match status" value="1"/>
</dbReference>
<dbReference type="Gene3D" id="2.60.40.10">
    <property type="entry name" value="Immunoglobulins"/>
    <property type="match status" value="2"/>
</dbReference>
<dbReference type="InterPro" id="IPR025592">
    <property type="entry name" value="DUF4347"/>
</dbReference>
<dbReference type="InterPro" id="IPR010221">
    <property type="entry name" value="VCBS_dom"/>
</dbReference>
<dbReference type="SUPFAM" id="SSF49313">
    <property type="entry name" value="Cadherin-like"/>
    <property type="match status" value="2"/>
</dbReference>
<protein>
    <submittedName>
        <fullName evidence="2">Tandem-95 repeat protein</fullName>
    </submittedName>
</protein>
<proteinExistence type="predicted"/>
<evidence type="ECO:0000313" key="3">
    <source>
        <dbReference type="Proteomes" id="UP000324162"/>
    </source>
</evidence>
<dbReference type="InterPro" id="IPR015919">
    <property type="entry name" value="Cadherin-like_sf"/>
</dbReference>
<feature type="domain" description="Ig-like" evidence="1">
    <location>
        <begin position="3037"/>
        <end position="3129"/>
    </location>
</feature>
<sequence length="3754" mass="391099">MLHFSLSPISIFVGSVLGLTQATGLAPSVKAPTQSEAKLNLVTVASTKSFEAKADELVLTATRSTKHLVIIDAGVPDKAVFYRDLYAETEVVELHADESGIKQLEELLGRYQQLESVSIFSHGRSGELQLGNSQINTTVIENNPQFMTVFKGALKSGGDVFFYGCDIGKGLQGDQFLTLFSQSTDLDVAASNDLTGNRNKGGDWDLEIVKGDVDFADRPFSEHALIDFSEVLAFSGTLGFENFSIGYGNSKSYQIPSTSYSIKIKSGANGSSDLYNFSQGYIYAGTSNSTQTYSKIYFTNNETFDLSSLYVYNSDTVRRVIRLTTDKGGVADSSSLNNYTHETITVAGTLFTGIKWLKISYSDNTPLNWLKIDNLSINNLSANSAPVVDLNGTTGSSPAFSEGSGAVNIAPDATVTDSDGDTITTITVALTNDQDGLFEGLNVSASAQNALGGVSGASDISLQDTISITGATATTAEVATFLKAITYNNTSSSPNTTSRAVSVVINDGTENSISRTATISVANRTSAIPTAAGFSTLDGTNLNPAITFSSDDETLTITNPSHITGSVADGGAGTDTIFVPTGSDLTAFTTLTSFEKLSMPSSATLTLTEAQHEQFTTIHGSGAPVFTITAGSGGDANLTTNNTIAKYVLNTPIALTVIHKDQSVTGSNLADSVNISNVTFRGILDGGDGTDTLRLVDGASIAKTVISNFEILNLSGGGTVTMKEAQHDAFTTIIGSGTDKIIITDSTNGLIAANDVETYRLETANTITLSNGSQNITGSLGNDTVVIEGLTVTGILNGYNGIDTLSMATSADITGARLSYFANLTLASNSSVDILASQIGSFTGTVTAPGSETITVSGDGDLTTLSNIETFNIGDDSRNIRTISIGYAPQNITANSETDAITFVVGSLTLTGALTGEGTVNDTLSLSTGANTTAATISDIENLTLASGSTVSMTRAQHVSFTGTISALGAQTINITGDGDFSTFSDIETYSVGDDSSDSRTITVVSASQSIIDNSSNTSLTFALGGAGFTGSLTSEPSVADMVSVTDGADVTSGTFFNLGTLSLASAATVAIDANNLSDFSTAITGSAGSDTLKLMDGGTFNFTGTTVSGIESLALGTNNNTTITLTDNFNTDAGVVSFSNASGSAITAAVTLDASAFSADILTMTSSDFNGDDVLKGGSGADTLRPGAGIDTLTGNAGNDNFVGSSSQLSGDTITDLAAGDRITITGITGLSASNVRFNGTSTLEVDTNATDFNISELTLSLTNAPGNDLAFTVADSGSDTLITFSSANSAPTFSSLNGGATYIENGIAVILDSDITIADEELDALNGNIGDYNNASLTINRNGGASTQDVFGNIGFLGVLTEGNTFSYNGNDVGIVTVNSSGTLTLTFNSNANSAIVDSVAQSITYLNDSDDIPSSAVFNYTFNDGVLDSVGTNQATVNLTKVNDAPTVTAIGANPTFTENGSQVGIFSSASINAIESGQNIEQILLTVSNVKDIGNEFLQLGTDVIRLENNASGTYSGSVNFSYVVTLSGSKATVTIVASDTATVWQNYVPSLAYKNTSESPTEGDRVVTLTSIKDSGGTSNGGVDRSTGSFGSSTVKVVGVNDDPTDITLSATNINQSLVSLGADVGTLSTADLDDSTHTYTLVAPSSSASGSCSSNSGNSSFQINGSVLETQAAISAGTYIVCVQADDASSSFKKSFTVTVTDNIAPTGHSVLITQDTITRNNEAALGFILNGLESSGSFTYKVTDGSNEIIGNSRAITGASAQVTGVNVTTLNEGTLTLSVTVSDTAGNEASDVTATIVKRYNIKPVLSGTPLATIDEDSQYSFTAKLTDPDTSDIHTFSITNKPSWATFDTATGLLSGTPTDQDVGTSANVSIKVSDGTEDSAAMIFDIEVKNTNDAPVGQNFAFSLDEGALFAAIPVNGVLSNATDDDLDSGDTFTAVKVTNPSSGTVTLNSDGSFSYQHDGSESTSDSFTYQVEDAAGDKSAVQTVSFTVTPVEDAPIVVADSITTDEDTPVTFSVVSNDSDAEDNMVVSSAAIVDAPTKGQASIANGIVTYTPLSNVSGTDSFTYTVKDSTGLISEKATVSITITPVNDAPIAINFNEVIDEGTPTSALSIRSNATDIEDTIPTGDISVVAQPSKGSVSVDQNNGTLIYTPTGSENGSDTFTYTIADSNGLASNTASVTVNIGAVNDRPIVQNDVITTDEDTATSVAILANDSDVEDQGFNGANVLLENKGDGAGEYDFASVSVNLDGSLAITPKANINGVHSFTYTVTDSEGLTSLPATVTLIITAINDAPVAVDNTVQLQEEGQFEVNVLGNDSDVDIGDSLNASSVTIVTNPANGSVSVLATGAIVYTPQANFFGDDSFTYTVEDSNAAVSNIATVTMSVASVNYKPVGVAQSQSLDEDGSILLTLVATDIDQDTLSYRIVNAPSKGTLVQQSNDSWLYTTNENINGTDSFTFVANDGEIDADEVTVSLIINAINDAPTVAGQVLSANEDTALTVTLSGNDIEEQSLSYRVVTEPANGSTTLTGNILIYTPNSNFNGSDSVSIVANDGELDSEFARISITVDSVNDAPLISGIPAASVNEDSEYLFIPIASDTDNDTLTFSISNKPSWASFNSATGQLSGTPVRENAGQFTNIVIAVTDGQVEARLPAFTVTVNNTNKAPVSQSMMLDVLEDASITFAPDVSDLDDDILTLTAISQPQFGTLSKQGNVFTYSPNANYFGIDSFTYIVSDGTEQSAIATVSLNVISVNDRPVANPDVFSLDINEENTYLLDVLANDTDADEQPLSIIGASASVGSVTIENGVIAYKSQASTQGIIQISYLIEDPDKTRSRTTAKLTLNKQTDDVPTIETPVDLDINAKGLFTKVDLGVPLATDNQGNRLAVSLVDSTSLFTPGSHLVYWQAFDSNGLEAIATQSINVNPLISLSKDSQVAEDQTYHFNVFLNGESPTYPVTIPYTVSGTANSADHDLTSSELVIESGVQGQVSFTVFADSEIEGNETIIVSLANTLNLGARSTVNITIVEDNVAPTIPTSIKQNEEARSLVAIGEELVTITGVAEDINPSDNVTLNWLSQDDQLTNTSTNEGEFVFSTLSLAPGIYKVSVTAEDDGEPNLSTTKEIYVEVVQSLATLDSGDSDGDLIPDDQEGFTDTDNDGIPDYLDAISQCNVVQGQVKDSDKFLVEGEPGVCVRKGVTVVQNVTGGVQLLESELPADANALNIGGVFDFIATGLPNPGDTYSIVFPQRKPISQNSTYRKFKEGQWVDFVSTAQDQILSAAGEPGYCPPPRSSEWTQGLAEGAWCVQLQIVDGGPNDDDGKANGSIVDPGGVAVVRTTNQLPQANQDEVTISAGESITIDVLENDTDIDGDVLTLTGATVDFGQVSIIDNQILYIPPTSFIGIATIEYSITDGQGGTSNNNAKVNLVANNAPTAIFDTASTTDRVSIEIDVLGNDTDIDMDELFIISAAATYGTVSININGTLQYMPKVGFEGIDTVDYTIKDSKGAKSSAQVEITVSAVKSVAISNKSSGGSMGGVGLLLISMLVFSRRKSLFPSFAIITTSCLISGSALADAWSFEGTVGQAKAKHSLAITDSDVKTISVDDKDTSWSVGAYYELAPNWEVAIRYIDLGQGRVELTADTTTPNDLHNDYARYAPILPKGVATEVGYLFMPAESFSTKLFLGAYRHQYKIQSDITNGATLESKKHTTKLYAGGSVGYSIYKNTELLLKYSYYKVSKNDVSELSAGVKVRF</sequence>
<name>A0AB73BBM9_9GAMM</name>
<dbReference type="Gene3D" id="2.60.40.3440">
    <property type="match status" value="3"/>
</dbReference>
<dbReference type="Pfam" id="PF17803">
    <property type="entry name" value="Cadherin_4"/>
    <property type="match status" value="1"/>
</dbReference>
<dbReference type="InterPro" id="IPR011250">
    <property type="entry name" value="OMP/PagP_B-barrel"/>
</dbReference>
<dbReference type="PANTHER" id="PTHR34720:SF9">
    <property type="entry name" value="BLR4714 PROTEIN"/>
    <property type="match status" value="1"/>
</dbReference>
<evidence type="ECO:0000259" key="1">
    <source>
        <dbReference type="PROSITE" id="PS50835"/>
    </source>
</evidence>
<reference evidence="2 3" key="1">
    <citation type="submission" date="2019-01" db="EMBL/GenBank/DDBJ databases">
        <title>Genome sequences of marine Pseudoalteromonas species.</title>
        <authorList>
            <person name="Boraston A.B."/>
            <person name="Hehemann J.-H."/>
            <person name="Vickers C.J."/>
            <person name="Salama-Alber O."/>
            <person name="Abe K."/>
            <person name="Hettle A.J."/>
        </authorList>
    </citation>
    <scope>NUCLEOTIDE SEQUENCE [LARGE SCALE GENOMIC DNA]</scope>
    <source>
        <strain evidence="2 3">PS42</strain>
    </source>
</reference>
<dbReference type="Pfam" id="PF17963">
    <property type="entry name" value="Big_9"/>
    <property type="match status" value="10"/>
</dbReference>
<dbReference type="EMBL" id="SEUK01000056">
    <property type="protein sequence ID" value="KAA1156475.1"/>
    <property type="molecule type" value="Genomic_DNA"/>
</dbReference>
<dbReference type="InterPro" id="IPR006644">
    <property type="entry name" value="Cadg"/>
</dbReference>
<dbReference type="PROSITE" id="PS00221">
    <property type="entry name" value="MIP"/>
    <property type="match status" value="1"/>
</dbReference>
<dbReference type="PANTHER" id="PTHR34720">
    <property type="entry name" value="MICROCYSTIN DEPENDENT PROTEIN"/>
    <property type="match status" value="1"/>
</dbReference>
<dbReference type="NCBIfam" id="NF012211">
    <property type="entry name" value="tand_rpt_95"/>
    <property type="match status" value="10"/>
</dbReference>
<dbReference type="PROSITE" id="PS50835">
    <property type="entry name" value="IG_LIKE"/>
    <property type="match status" value="1"/>
</dbReference>
<evidence type="ECO:0000313" key="2">
    <source>
        <dbReference type="EMBL" id="KAA1156475.1"/>
    </source>
</evidence>
<gene>
    <name evidence="2" type="ORF">EU508_20540</name>
</gene>
<dbReference type="RefSeq" id="WP_149615365.1">
    <property type="nucleotide sequence ID" value="NZ_SEUK01000056.1"/>
</dbReference>
<dbReference type="GO" id="GO:0005509">
    <property type="term" value="F:calcium ion binding"/>
    <property type="evidence" value="ECO:0007669"/>
    <property type="project" value="InterPro"/>
</dbReference>
<dbReference type="InterPro" id="IPR007110">
    <property type="entry name" value="Ig-like_dom"/>
</dbReference>
<dbReference type="InterPro" id="IPR022357">
    <property type="entry name" value="MIP_CS"/>
</dbReference>
<accession>A0AB73BBM9</accession>
<dbReference type="Gene3D" id="2.60.40.2810">
    <property type="match status" value="5"/>
</dbReference>
<dbReference type="SMART" id="SM00736">
    <property type="entry name" value="CADG"/>
    <property type="match status" value="2"/>
</dbReference>
<dbReference type="InterPro" id="IPR040853">
    <property type="entry name" value="RapA2_cadherin-like"/>
</dbReference>
<dbReference type="SUPFAM" id="SSF56925">
    <property type="entry name" value="OMPA-like"/>
    <property type="match status" value="1"/>
</dbReference>
<dbReference type="InterPro" id="IPR053784">
    <property type="entry name" value="Choice_anch_U_dom"/>
</dbReference>